<name>A0A1Y2G288_9BASI</name>
<reference evidence="1 2" key="1">
    <citation type="submission" date="2016-07" db="EMBL/GenBank/DDBJ databases">
        <title>Pervasive Adenine N6-methylation of Active Genes in Fungi.</title>
        <authorList>
            <consortium name="DOE Joint Genome Institute"/>
            <person name="Mondo S.J."/>
            <person name="Dannebaum R.O."/>
            <person name="Kuo R.C."/>
            <person name="Labutti K."/>
            <person name="Haridas S."/>
            <person name="Kuo A."/>
            <person name="Salamov A."/>
            <person name="Ahrendt S.R."/>
            <person name="Lipzen A."/>
            <person name="Sullivan W."/>
            <person name="Andreopoulos W.B."/>
            <person name="Clum A."/>
            <person name="Lindquist E."/>
            <person name="Daum C."/>
            <person name="Ramamoorthy G.K."/>
            <person name="Gryganskyi A."/>
            <person name="Culley D."/>
            <person name="Magnuson J.K."/>
            <person name="James T.Y."/>
            <person name="O'Malley M.A."/>
            <person name="Stajich J.E."/>
            <person name="Spatafora J.W."/>
            <person name="Visel A."/>
            <person name="Grigoriev I.V."/>
        </authorList>
    </citation>
    <scope>NUCLEOTIDE SEQUENCE [LARGE SCALE GENOMIC DNA]</scope>
    <source>
        <strain evidence="1 2">62-1032</strain>
    </source>
</reference>
<dbReference type="Proteomes" id="UP000193467">
    <property type="component" value="Unassembled WGS sequence"/>
</dbReference>
<dbReference type="AlphaFoldDB" id="A0A1Y2G288"/>
<accession>A0A1Y2G288</accession>
<organism evidence="1 2">
    <name type="scientific">Leucosporidium creatinivorum</name>
    <dbReference type="NCBI Taxonomy" id="106004"/>
    <lineage>
        <taxon>Eukaryota</taxon>
        <taxon>Fungi</taxon>
        <taxon>Dikarya</taxon>
        <taxon>Basidiomycota</taxon>
        <taxon>Pucciniomycotina</taxon>
        <taxon>Microbotryomycetes</taxon>
        <taxon>Leucosporidiales</taxon>
        <taxon>Leucosporidium</taxon>
    </lineage>
</organism>
<gene>
    <name evidence="1" type="ORF">BCR35DRAFT_299916</name>
</gene>
<dbReference type="InParanoid" id="A0A1Y2G288"/>
<protein>
    <submittedName>
        <fullName evidence="1">Uncharacterized protein</fullName>
    </submittedName>
</protein>
<dbReference type="EMBL" id="MCGR01000004">
    <property type="protein sequence ID" value="ORY90298.1"/>
    <property type="molecule type" value="Genomic_DNA"/>
</dbReference>
<evidence type="ECO:0000313" key="1">
    <source>
        <dbReference type="EMBL" id="ORY90298.1"/>
    </source>
</evidence>
<keyword evidence="2" id="KW-1185">Reference proteome</keyword>
<evidence type="ECO:0000313" key="2">
    <source>
        <dbReference type="Proteomes" id="UP000193467"/>
    </source>
</evidence>
<proteinExistence type="predicted"/>
<comment type="caution">
    <text evidence="1">The sequence shown here is derived from an EMBL/GenBank/DDBJ whole genome shotgun (WGS) entry which is preliminary data.</text>
</comment>
<sequence>MRDGVAMSRVTSFVLVRLEGCRRLQRGSEEELPLEKAEVFRGLSCWEEGEGGGR</sequence>